<keyword evidence="1" id="KW-1133">Transmembrane helix</keyword>
<dbReference type="EMBL" id="FOUF01000002">
    <property type="protein sequence ID" value="SFL89904.1"/>
    <property type="molecule type" value="Genomic_DNA"/>
</dbReference>
<dbReference type="OrthoDB" id="8547577at2"/>
<keyword evidence="4" id="KW-1185">Reference proteome</keyword>
<evidence type="ECO:0000313" key="2">
    <source>
        <dbReference type="EMBL" id="CAE6486271.1"/>
    </source>
</evidence>
<reference evidence="2" key="2">
    <citation type="submission" date="2021-02" db="EMBL/GenBank/DDBJ databases">
        <authorList>
            <person name="Han P."/>
        </authorList>
    </citation>
    <scope>NUCLEOTIDE SEQUENCE</scope>
    <source>
        <strain evidence="2">Nitrosomonas nitrosa 18-3D</strain>
    </source>
</reference>
<dbReference type="EMBL" id="CAJNAP010000001">
    <property type="protein sequence ID" value="CAE6486271.1"/>
    <property type="molecule type" value="Genomic_DNA"/>
</dbReference>
<keyword evidence="1" id="KW-0472">Membrane</keyword>
<feature type="transmembrane region" description="Helical" evidence="1">
    <location>
        <begin position="88"/>
        <end position="107"/>
    </location>
</feature>
<feature type="transmembrane region" description="Helical" evidence="1">
    <location>
        <begin position="12"/>
        <end position="30"/>
    </location>
</feature>
<protein>
    <submittedName>
        <fullName evidence="3">Uncharacterized protein</fullName>
    </submittedName>
</protein>
<organism evidence="3 4">
    <name type="scientific">Nitrosomonas nitrosa</name>
    <dbReference type="NCBI Taxonomy" id="52442"/>
    <lineage>
        <taxon>Bacteria</taxon>
        <taxon>Pseudomonadati</taxon>
        <taxon>Pseudomonadota</taxon>
        <taxon>Betaproteobacteria</taxon>
        <taxon>Nitrosomonadales</taxon>
        <taxon>Nitrosomonadaceae</taxon>
        <taxon>Nitrosomonas</taxon>
    </lineage>
</organism>
<dbReference type="Proteomes" id="UP000199561">
    <property type="component" value="Unassembled WGS sequence"/>
</dbReference>
<evidence type="ECO:0000313" key="4">
    <source>
        <dbReference type="Proteomes" id="UP000199561"/>
    </source>
</evidence>
<dbReference type="AlphaFoldDB" id="A0A1I4LFV8"/>
<evidence type="ECO:0000313" key="3">
    <source>
        <dbReference type="EMBL" id="SFL89904.1"/>
    </source>
</evidence>
<dbReference type="Proteomes" id="UP000601736">
    <property type="component" value="Unassembled WGS sequence"/>
</dbReference>
<proteinExistence type="predicted"/>
<keyword evidence="1" id="KW-0812">Transmembrane</keyword>
<evidence type="ECO:0000256" key="1">
    <source>
        <dbReference type="SAM" id="Phobius"/>
    </source>
</evidence>
<reference evidence="3 4" key="1">
    <citation type="submission" date="2016-10" db="EMBL/GenBank/DDBJ databases">
        <authorList>
            <person name="de Groot N.N."/>
        </authorList>
    </citation>
    <scope>NUCLEOTIDE SEQUENCE [LARGE SCALE GENOMIC DNA]</scope>
    <source>
        <strain evidence="3 4">Nm146</strain>
    </source>
</reference>
<accession>A0A1I4LFV8</accession>
<gene>
    <name evidence="2" type="ORF">NMYAN_10380</name>
    <name evidence="3" type="ORF">SAMN05421880_10260</name>
</gene>
<feature type="transmembrane region" description="Helical" evidence="1">
    <location>
        <begin position="50"/>
        <end position="68"/>
    </location>
</feature>
<name>A0A1I4LFV8_9PROT</name>
<sequence>MSFESEMRARFGGFWNSLVLILVAIICLRFSAIEWAEEDLGTRLYHSFKLILWCILFGLFLAIMKIIFSSSNPPHLKLPASANFAWGLKRGITMGGFLILLVGIVHLDNFMGVFQPFIDKLLGNLLGLF</sequence>